<dbReference type="PANTHER" id="PTHR43004">
    <property type="entry name" value="TRK SYSTEM POTASSIUM UPTAKE PROTEIN"/>
    <property type="match status" value="1"/>
</dbReference>
<dbReference type="InterPro" id="IPR002938">
    <property type="entry name" value="FAD-bd"/>
</dbReference>
<dbReference type="Pfam" id="PF01494">
    <property type="entry name" value="FAD_binding_3"/>
    <property type="match status" value="1"/>
</dbReference>
<dbReference type="InterPro" id="IPR036188">
    <property type="entry name" value="FAD/NAD-bd_sf"/>
</dbReference>
<gene>
    <name evidence="4" type="ORF">DMH04_27595</name>
</gene>
<evidence type="ECO:0000313" key="5">
    <source>
        <dbReference type="Proteomes" id="UP000287547"/>
    </source>
</evidence>
<dbReference type="GO" id="GO:0071949">
    <property type="term" value="F:FAD binding"/>
    <property type="evidence" value="ECO:0007669"/>
    <property type="project" value="InterPro"/>
</dbReference>
<dbReference type="Proteomes" id="UP000287547">
    <property type="component" value="Unassembled WGS sequence"/>
</dbReference>
<feature type="domain" description="FAD-binding" evidence="3">
    <location>
        <begin position="5"/>
        <end position="370"/>
    </location>
</feature>
<sequence length="608" mass="65297">MGAIEVPVLIVGGGGCGLAASNFLSDHGVDHLLVERHAGTSMIPKAHYLNQRTMEILRQHGLEGPVIEQGAPPELFGKLRWLTTLAGDGEQDGQLIHELDAFGGGSLRETYAATAPLLPIKLPQVRLEPILRGFAEQRNPGRILFGHNLTSFSDEGDHVVAEVRDVETGETTTVTAQYLIGADGGRTVGAALGVQMQGLSALLHVTTAYFSADLSAWWREGTLLTHFVNPYNPDLSSNLIEMGPTWGKNCEEWVLHLPPSDPSELDEETVVGRIRDALGLPDLELTLHHVTNWTVEALVAEHYRVGRVLLAGDAAHRQTPTVGLGLNSGIQDAHNIAWKLAAVLTGRAHDSLLDTYEAERRPVCKFNVDWAVSAAAHHPNILDGIGIGHHTPQQRRERTFAALFDPSPLGAVVRARAAAMLDTHRAAAQAHDVEMGFAYEAGAVIPDGSPPPPRTPMRDVYHPTTRPGHRLPHAWIERDGRRLSTHDLTGATTGFALITGEGGKPWVEAATKVAEKYSIQITVAQIGQGAQFTDADGGWAAVREITAEGAILVRPDNHVAWRSASAGENPTGILGNVVSRILDHTPGLDQGVRVGAEQLSSKSPVGKN</sequence>
<name>A0A428Z4T6_KIBAR</name>
<dbReference type="Gene3D" id="3.50.50.60">
    <property type="entry name" value="FAD/NAD(P)-binding domain"/>
    <property type="match status" value="1"/>
</dbReference>
<dbReference type="EMBL" id="QHKI01000025">
    <property type="protein sequence ID" value="RSM81639.1"/>
    <property type="molecule type" value="Genomic_DNA"/>
</dbReference>
<comment type="caution">
    <text evidence="4">The sequence shown here is derived from an EMBL/GenBank/DDBJ whole genome shotgun (WGS) entry which is preliminary data.</text>
</comment>
<dbReference type="SUPFAM" id="SSF51905">
    <property type="entry name" value="FAD/NAD(P)-binding domain"/>
    <property type="match status" value="1"/>
</dbReference>
<keyword evidence="2" id="KW-0274">FAD</keyword>
<dbReference type="PRINTS" id="PR00420">
    <property type="entry name" value="RNGMNOXGNASE"/>
</dbReference>
<protein>
    <submittedName>
        <fullName evidence="4">Aromatic ring hydroxylase</fullName>
    </submittedName>
</protein>
<dbReference type="Gene3D" id="3.40.30.120">
    <property type="match status" value="1"/>
</dbReference>
<dbReference type="GO" id="GO:0016709">
    <property type="term" value="F:oxidoreductase activity, acting on paired donors, with incorporation or reduction of molecular oxygen, NAD(P)H as one donor, and incorporation of one atom of oxygen"/>
    <property type="evidence" value="ECO:0007669"/>
    <property type="project" value="UniProtKB-ARBA"/>
</dbReference>
<dbReference type="InterPro" id="IPR050641">
    <property type="entry name" value="RIFMO-like"/>
</dbReference>
<dbReference type="Pfam" id="PF21274">
    <property type="entry name" value="Rng_hyd_C"/>
    <property type="match status" value="1"/>
</dbReference>
<evidence type="ECO:0000259" key="3">
    <source>
        <dbReference type="Pfam" id="PF01494"/>
    </source>
</evidence>
<keyword evidence="1" id="KW-0285">Flavoprotein</keyword>
<evidence type="ECO:0000256" key="2">
    <source>
        <dbReference type="ARBA" id="ARBA00022827"/>
    </source>
</evidence>
<evidence type="ECO:0000313" key="4">
    <source>
        <dbReference type="EMBL" id="RSM81639.1"/>
    </source>
</evidence>
<proteinExistence type="predicted"/>
<dbReference type="GO" id="GO:0006744">
    <property type="term" value="P:ubiquinone biosynthetic process"/>
    <property type="evidence" value="ECO:0007669"/>
    <property type="project" value="TreeGrafter"/>
</dbReference>
<evidence type="ECO:0000256" key="1">
    <source>
        <dbReference type="ARBA" id="ARBA00022630"/>
    </source>
</evidence>
<reference evidence="4 5" key="1">
    <citation type="submission" date="2018-05" db="EMBL/GenBank/DDBJ databases">
        <title>Evolution of GPA BGCs.</title>
        <authorList>
            <person name="Waglechner N."/>
            <person name="Wright G.D."/>
        </authorList>
    </citation>
    <scope>NUCLEOTIDE SEQUENCE [LARGE SCALE GENOMIC DNA]</scope>
    <source>
        <strain evidence="4 5">A82846</strain>
    </source>
</reference>
<organism evidence="4 5">
    <name type="scientific">Kibdelosporangium aridum</name>
    <dbReference type="NCBI Taxonomy" id="2030"/>
    <lineage>
        <taxon>Bacteria</taxon>
        <taxon>Bacillati</taxon>
        <taxon>Actinomycetota</taxon>
        <taxon>Actinomycetes</taxon>
        <taxon>Pseudonocardiales</taxon>
        <taxon>Pseudonocardiaceae</taxon>
        <taxon>Kibdelosporangium</taxon>
    </lineage>
</organism>
<accession>A0A428Z4T6</accession>
<dbReference type="RefSeq" id="WP_125727626.1">
    <property type="nucleotide sequence ID" value="NZ_QHKI01000025.1"/>
</dbReference>
<dbReference type="AlphaFoldDB" id="A0A428Z4T6"/>
<dbReference type="PANTHER" id="PTHR43004:SF6">
    <property type="entry name" value="FAD_NAD(P)-BINDING OXIDOREDUCTASE FAMILY PROTEIN"/>
    <property type="match status" value="1"/>
</dbReference>
<dbReference type="OrthoDB" id="4246007at2"/>
<dbReference type="Gene3D" id="3.30.9.10">
    <property type="entry name" value="D-Amino Acid Oxidase, subunit A, domain 2"/>
    <property type="match status" value="1"/>
</dbReference>